<dbReference type="Gene3D" id="3.30.1200.10">
    <property type="entry name" value="YggU-like"/>
    <property type="match status" value="1"/>
</dbReference>
<dbReference type="HAMAP" id="MF_00634">
    <property type="entry name" value="UPF0235"/>
    <property type="match status" value="1"/>
</dbReference>
<dbReference type="SMART" id="SM01152">
    <property type="entry name" value="DUF167"/>
    <property type="match status" value="1"/>
</dbReference>
<dbReference type="InterPro" id="IPR003746">
    <property type="entry name" value="DUF167"/>
</dbReference>
<organism evidence="3 4">
    <name type="scientific">Hydrocarboniphaga effusa AP103</name>
    <dbReference type="NCBI Taxonomy" id="1172194"/>
    <lineage>
        <taxon>Bacteria</taxon>
        <taxon>Pseudomonadati</taxon>
        <taxon>Pseudomonadota</taxon>
        <taxon>Gammaproteobacteria</taxon>
        <taxon>Nevskiales</taxon>
        <taxon>Nevskiaceae</taxon>
        <taxon>Hydrocarboniphaga</taxon>
    </lineage>
</organism>
<name>I7ZHY2_9GAMM</name>
<dbReference type="PANTHER" id="PTHR13420">
    <property type="entry name" value="UPF0235 PROTEIN C15ORF40"/>
    <property type="match status" value="1"/>
</dbReference>
<dbReference type="STRING" id="1172194.WQQ_16460"/>
<dbReference type="EMBL" id="AKGD01000001">
    <property type="protein sequence ID" value="EIT71509.1"/>
    <property type="molecule type" value="Genomic_DNA"/>
</dbReference>
<evidence type="ECO:0000313" key="4">
    <source>
        <dbReference type="Proteomes" id="UP000003704"/>
    </source>
</evidence>
<dbReference type="SUPFAM" id="SSF69786">
    <property type="entry name" value="YggU-like"/>
    <property type="match status" value="1"/>
</dbReference>
<dbReference type="NCBIfam" id="TIGR00251">
    <property type="entry name" value="DUF167 family protein"/>
    <property type="match status" value="1"/>
</dbReference>
<sequence length="90" mass="9793">MSATRLRLRVSPKASSNRLVGWHGEALKLRVTAAPERGKANDAVIGLLAEALDVPRQSITLVHGETAQDKIVEIAALDDGEIKRRITAWL</sequence>
<proteinExistence type="inferred from homology"/>
<dbReference type="Pfam" id="PF02594">
    <property type="entry name" value="DUF167"/>
    <property type="match status" value="1"/>
</dbReference>
<evidence type="ECO:0000313" key="3">
    <source>
        <dbReference type="EMBL" id="EIT71509.1"/>
    </source>
</evidence>
<gene>
    <name evidence="3" type="ORF">WQQ_16460</name>
</gene>
<comment type="similarity">
    <text evidence="1 2">Belongs to the UPF0235 family.</text>
</comment>
<dbReference type="Proteomes" id="UP000003704">
    <property type="component" value="Unassembled WGS sequence"/>
</dbReference>
<reference evidence="3 4" key="1">
    <citation type="journal article" date="2012" name="J. Bacteriol.">
        <title>Genome Sequence of n-Alkane-Degrading Hydrocarboniphaga effusa Strain AP103T (ATCC BAA-332T).</title>
        <authorList>
            <person name="Chang H.K."/>
            <person name="Zylstra G.J."/>
            <person name="Chae J.C."/>
        </authorList>
    </citation>
    <scope>NUCLEOTIDE SEQUENCE [LARGE SCALE GENOMIC DNA]</scope>
    <source>
        <strain evidence="3 4">AP103</strain>
    </source>
</reference>
<accession>I7ZHY2</accession>
<dbReference type="RefSeq" id="WP_007184595.1">
    <property type="nucleotide sequence ID" value="NZ_AKGD01000001.1"/>
</dbReference>
<keyword evidence="4" id="KW-1185">Reference proteome</keyword>
<dbReference type="AlphaFoldDB" id="I7ZHY2"/>
<dbReference type="PATRIC" id="fig|1172194.4.peg.1588"/>
<protein>
    <recommendedName>
        <fullName evidence="2">UPF0235 protein WQQ_16460</fullName>
    </recommendedName>
</protein>
<evidence type="ECO:0000256" key="1">
    <source>
        <dbReference type="ARBA" id="ARBA00010364"/>
    </source>
</evidence>
<dbReference type="OrthoDB" id="9800587at2"/>
<comment type="caution">
    <text evidence="3">The sequence shown here is derived from an EMBL/GenBank/DDBJ whole genome shotgun (WGS) entry which is preliminary data.</text>
</comment>
<dbReference type="InterPro" id="IPR036591">
    <property type="entry name" value="YggU-like_sf"/>
</dbReference>
<dbReference type="PANTHER" id="PTHR13420:SF7">
    <property type="entry name" value="UPF0235 PROTEIN C15ORF40"/>
    <property type="match status" value="1"/>
</dbReference>
<evidence type="ECO:0000256" key="2">
    <source>
        <dbReference type="HAMAP-Rule" id="MF_00634"/>
    </source>
</evidence>
<dbReference type="GO" id="GO:0005737">
    <property type="term" value="C:cytoplasm"/>
    <property type="evidence" value="ECO:0007669"/>
    <property type="project" value="TreeGrafter"/>
</dbReference>